<dbReference type="PANTHER" id="PTHR47148">
    <property type="entry name" value="CYTOCHROME C OXIDASE ASSEMBLY FACTOR 1 HOMOLOG"/>
    <property type="match status" value="1"/>
</dbReference>
<sequence length="134" mass="15232">MAQRSLIRLKTSTLVQIAAGTFLAGSSAIYFLQKSVQNKVRSSPHYKQAFEIISNHDRLLDELGKPIQIGTVDLADRRRNYIDEKISEFRVPVSGPLSSGYINIMAHRQDKDDEFKVSQLLFEGLDGEFLLYKK</sequence>
<protein>
    <submittedName>
        <fullName evidence="2">Mitochondrial import inner membrane translocase subunit Tim21</fullName>
    </submittedName>
</protein>
<evidence type="ECO:0000313" key="2">
    <source>
        <dbReference type="WBParaSite" id="BXY_0759900.1"/>
    </source>
</evidence>
<dbReference type="GO" id="GO:0032981">
    <property type="term" value="P:mitochondrial respiratory chain complex I assembly"/>
    <property type="evidence" value="ECO:0007669"/>
    <property type="project" value="TreeGrafter"/>
</dbReference>
<proteinExistence type="predicted"/>
<name>A0A1I7S3L8_BURXY</name>
<accession>A0A1I7S3L8</accession>
<dbReference type="InterPro" id="IPR014807">
    <property type="entry name" value="Coa1"/>
</dbReference>
<dbReference type="eggNOG" id="ENOG502S7H5">
    <property type="taxonomic scope" value="Eukaryota"/>
</dbReference>
<dbReference type="GO" id="GO:0005743">
    <property type="term" value="C:mitochondrial inner membrane"/>
    <property type="evidence" value="ECO:0007669"/>
    <property type="project" value="TreeGrafter"/>
</dbReference>
<dbReference type="Proteomes" id="UP000095284">
    <property type="component" value="Unplaced"/>
</dbReference>
<dbReference type="AlphaFoldDB" id="A0A1I7S3L8"/>
<dbReference type="Pfam" id="PF08695">
    <property type="entry name" value="Coa1"/>
    <property type="match status" value="1"/>
</dbReference>
<organism evidence="1 2">
    <name type="scientific">Bursaphelenchus xylophilus</name>
    <name type="common">Pinewood nematode worm</name>
    <name type="synonym">Aphelenchoides xylophilus</name>
    <dbReference type="NCBI Taxonomy" id="6326"/>
    <lineage>
        <taxon>Eukaryota</taxon>
        <taxon>Metazoa</taxon>
        <taxon>Ecdysozoa</taxon>
        <taxon>Nematoda</taxon>
        <taxon>Chromadorea</taxon>
        <taxon>Rhabditida</taxon>
        <taxon>Tylenchina</taxon>
        <taxon>Tylenchomorpha</taxon>
        <taxon>Aphelenchoidea</taxon>
        <taxon>Aphelenchoididae</taxon>
        <taxon>Bursaphelenchus</taxon>
    </lineage>
</organism>
<reference evidence="2" key="1">
    <citation type="submission" date="2016-11" db="UniProtKB">
        <authorList>
            <consortium name="WormBaseParasite"/>
        </authorList>
    </citation>
    <scope>IDENTIFICATION</scope>
</reference>
<dbReference type="GO" id="GO:0033617">
    <property type="term" value="P:mitochondrial respiratory chain complex IV assembly"/>
    <property type="evidence" value="ECO:0007669"/>
    <property type="project" value="TreeGrafter"/>
</dbReference>
<evidence type="ECO:0000313" key="1">
    <source>
        <dbReference type="Proteomes" id="UP000095284"/>
    </source>
</evidence>
<dbReference type="PANTHER" id="PTHR47148:SF1">
    <property type="entry name" value="CYTOCHROME C OXIDASE ASSEMBLY FACTOR 1 HOMOLOG"/>
    <property type="match status" value="1"/>
</dbReference>
<dbReference type="WBParaSite" id="BXY_0759900.1">
    <property type="protein sequence ID" value="BXY_0759900.1"/>
    <property type="gene ID" value="BXY_0759900"/>
</dbReference>